<dbReference type="VEuPathDB" id="TrichDB:TVAG_260290"/>
<dbReference type="GO" id="GO:0005634">
    <property type="term" value="C:nucleus"/>
    <property type="evidence" value="ECO:0000318"/>
    <property type="project" value="GO_Central"/>
</dbReference>
<dbReference type="KEGG" id="tva:4768880"/>
<evidence type="ECO:0000313" key="5">
    <source>
        <dbReference type="Proteomes" id="UP000001542"/>
    </source>
</evidence>
<evidence type="ECO:0000313" key="4">
    <source>
        <dbReference type="EMBL" id="EAY10943.1"/>
    </source>
</evidence>
<keyword evidence="4" id="KW-0238">DNA-binding</keyword>
<dbReference type="PROSITE" id="PS51294">
    <property type="entry name" value="HTH_MYB"/>
    <property type="match status" value="1"/>
</dbReference>
<feature type="compositionally biased region" description="Basic residues" evidence="1">
    <location>
        <begin position="111"/>
        <end position="121"/>
    </location>
</feature>
<dbReference type="InParanoid" id="A2E8W1"/>
<dbReference type="STRING" id="5722.A2E8W1"/>
<dbReference type="CDD" id="cd00167">
    <property type="entry name" value="SANT"/>
    <property type="match status" value="1"/>
</dbReference>
<reference evidence="4" key="1">
    <citation type="submission" date="2006-10" db="EMBL/GenBank/DDBJ databases">
        <authorList>
            <person name="Amadeo P."/>
            <person name="Zhao Q."/>
            <person name="Wortman J."/>
            <person name="Fraser-Liggett C."/>
            <person name="Carlton J."/>
        </authorList>
    </citation>
    <scope>NUCLEOTIDE SEQUENCE</scope>
    <source>
        <strain evidence="4">G3</strain>
    </source>
</reference>
<protein>
    <submittedName>
        <fullName evidence="4">Myb-like DNA-binding domain containing protein</fullName>
    </submittedName>
</protein>
<dbReference type="PROSITE" id="PS50090">
    <property type="entry name" value="MYB_LIKE"/>
    <property type="match status" value="1"/>
</dbReference>
<dbReference type="SUPFAM" id="SSF46689">
    <property type="entry name" value="Homeodomain-like"/>
    <property type="match status" value="1"/>
</dbReference>
<dbReference type="InterPro" id="IPR009057">
    <property type="entry name" value="Homeodomain-like_sf"/>
</dbReference>
<reference evidence="4" key="2">
    <citation type="journal article" date="2007" name="Science">
        <title>Draft genome sequence of the sexually transmitted pathogen Trichomonas vaginalis.</title>
        <authorList>
            <person name="Carlton J.M."/>
            <person name="Hirt R.P."/>
            <person name="Silva J.C."/>
            <person name="Delcher A.L."/>
            <person name="Schatz M."/>
            <person name="Zhao Q."/>
            <person name="Wortman J.R."/>
            <person name="Bidwell S.L."/>
            <person name="Alsmark U.C.M."/>
            <person name="Besteiro S."/>
            <person name="Sicheritz-Ponten T."/>
            <person name="Noel C.J."/>
            <person name="Dacks J.B."/>
            <person name="Foster P.G."/>
            <person name="Simillion C."/>
            <person name="Van de Peer Y."/>
            <person name="Miranda-Saavedra D."/>
            <person name="Barton G.J."/>
            <person name="Westrop G.D."/>
            <person name="Mueller S."/>
            <person name="Dessi D."/>
            <person name="Fiori P.L."/>
            <person name="Ren Q."/>
            <person name="Paulsen I."/>
            <person name="Zhang H."/>
            <person name="Bastida-Corcuera F.D."/>
            <person name="Simoes-Barbosa A."/>
            <person name="Brown M.T."/>
            <person name="Hayes R.D."/>
            <person name="Mukherjee M."/>
            <person name="Okumura C.Y."/>
            <person name="Schneider R."/>
            <person name="Smith A.J."/>
            <person name="Vanacova S."/>
            <person name="Villalvazo M."/>
            <person name="Haas B.J."/>
            <person name="Pertea M."/>
            <person name="Feldblyum T.V."/>
            <person name="Utterback T.R."/>
            <person name="Shu C.L."/>
            <person name="Osoegawa K."/>
            <person name="de Jong P.J."/>
            <person name="Hrdy I."/>
            <person name="Horvathova L."/>
            <person name="Zubacova Z."/>
            <person name="Dolezal P."/>
            <person name="Malik S.B."/>
            <person name="Logsdon J.M. Jr."/>
            <person name="Henze K."/>
            <person name="Gupta A."/>
            <person name="Wang C.C."/>
            <person name="Dunne R.L."/>
            <person name="Upcroft J.A."/>
            <person name="Upcroft P."/>
            <person name="White O."/>
            <person name="Salzberg S.L."/>
            <person name="Tang P."/>
            <person name="Chiu C.-H."/>
            <person name="Lee Y.-S."/>
            <person name="Embley T.M."/>
            <person name="Coombs G.H."/>
            <person name="Mottram J.C."/>
            <person name="Tachezy J."/>
            <person name="Fraser-Liggett C.M."/>
            <person name="Johnson P.J."/>
        </authorList>
    </citation>
    <scope>NUCLEOTIDE SEQUENCE [LARGE SCALE GENOMIC DNA]</scope>
    <source>
        <strain evidence="4">G3</strain>
    </source>
</reference>
<dbReference type="OrthoDB" id="2143914at2759"/>
<dbReference type="Pfam" id="PF00249">
    <property type="entry name" value="Myb_DNA-binding"/>
    <property type="match status" value="1"/>
</dbReference>
<keyword evidence="5" id="KW-1185">Reference proteome</keyword>
<dbReference type="PANTHER" id="PTHR45614:SF25">
    <property type="entry name" value="MYB PROTEIN"/>
    <property type="match status" value="1"/>
</dbReference>
<dbReference type="GO" id="GO:0006355">
    <property type="term" value="P:regulation of DNA-templated transcription"/>
    <property type="evidence" value="ECO:0000318"/>
    <property type="project" value="GO_Central"/>
</dbReference>
<dbReference type="RefSeq" id="XP_001323166.1">
    <property type="nucleotide sequence ID" value="XM_001323131.1"/>
</dbReference>
<organism evidence="4 5">
    <name type="scientific">Trichomonas vaginalis (strain ATCC PRA-98 / G3)</name>
    <dbReference type="NCBI Taxonomy" id="412133"/>
    <lineage>
        <taxon>Eukaryota</taxon>
        <taxon>Metamonada</taxon>
        <taxon>Parabasalia</taxon>
        <taxon>Trichomonadida</taxon>
        <taxon>Trichomonadidae</taxon>
        <taxon>Trichomonas</taxon>
    </lineage>
</organism>
<evidence type="ECO:0000256" key="1">
    <source>
        <dbReference type="SAM" id="MobiDB-lite"/>
    </source>
</evidence>
<feature type="domain" description="HTH myb-type" evidence="3">
    <location>
        <begin position="62"/>
        <end position="110"/>
    </location>
</feature>
<sequence>MTGKVVHRFTREDDEIILKYYAKYPNDKERALNSILRIIGENHKPRSIEERYKGFLSKDMSPFTPEEDQTILEVHKTYKNKWCFIAKFLSKNRSGDQVKIRYFQLVREKMKKAKKTKKQPPPKKEKPPVFEFPRVPRIEDLMVHHPQNQDPSSRTI</sequence>
<evidence type="ECO:0000259" key="3">
    <source>
        <dbReference type="PROSITE" id="PS51294"/>
    </source>
</evidence>
<feature type="compositionally biased region" description="Basic and acidic residues" evidence="1">
    <location>
        <begin position="122"/>
        <end position="131"/>
    </location>
</feature>
<dbReference type="InterPro" id="IPR050560">
    <property type="entry name" value="MYB_TF"/>
</dbReference>
<dbReference type="Gene3D" id="1.10.10.60">
    <property type="entry name" value="Homeodomain-like"/>
    <property type="match status" value="1"/>
</dbReference>
<dbReference type="EMBL" id="DS113329">
    <property type="protein sequence ID" value="EAY10943.1"/>
    <property type="molecule type" value="Genomic_DNA"/>
</dbReference>
<gene>
    <name evidence="4" type="ORF">TVAG_260290</name>
</gene>
<proteinExistence type="predicted"/>
<dbReference type="GO" id="GO:0000981">
    <property type="term" value="F:DNA-binding transcription factor activity, RNA polymerase II-specific"/>
    <property type="evidence" value="ECO:0000318"/>
    <property type="project" value="GO_Central"/>
</dbReference>
<dbReference type="SMR" id="A2E8W1"/>
<dbReference type="GO" id="GO:0000978">
    <property type="term" value="F:RNA polymerase II cis-regulatory region sequence-specific DNA binding"/>
    <property type="evidence" value="ECO:0000318"/>
    <property type="project" value="GO_Central"/>
</dbReference>
<dbReference type="PANTHER" id="PTHR45614">
    <property type="entry name" value="MYB PROTEIN-RELATED"/>
    <property type="match status" value="1"/>
</dbReference>
<feature type="region of interest" description="Disordered" evidence="1">
    <location>
        <begin position="111"/>
        <end position="131"/>
    </location>
</feature>
<accession>A2E8W1</accession>
<dbReference type="InterPro" id="IPR001005">
    <property type="entry name" value="SANT/Myb"/>
</dbReference>
<feature type="domain" description="Myb-like" evidence="2">
    <location>
        <begin position="61"/>
        <end position="106"/>
    </location>
</feature>
<dbReference type="VEuPathDB" id="TrichDB:TVAGG3_0926520"/>
<dbReference type="Proteomes" id="UP000001542">
    <property type="component" value="Unassembled WGS sequence"/>
</dbReference>
<name>A2E8W1_TRIV3</name>
<dbReference type="SMART" id="SM00717">
    <property type="entry name" value="SANT"/>
    <property type="match status" value="2"/>
</dbReference>
<dbReference type="AlphaFoldDB" id="A2E8W1"/>
<evidence type="ECO:0000259" key="2">
    <source>
        <dbReference type="PROSITE" id="PS50090"/>
    </source>
</evidence>
<dbReference type="InterPro" id="IPR017930">
    <property type="entry name" value="Myb_dom"/>
</dbReference>